<evidence type="ECO:0000313" key="2">
    <source>
        <dbReference type="Proteomes" id="UP000887565"/>
    </source>
</evidence>
<feature type="region of interest" description="Disordered" evidence="1">
    <location>
        <begin position="1"/>
        <end position="20"/>
    </location>
</feature>
<proteinExistence type="predicted"/>
<evidence type="ECO:0000313" key="3">
    <source>
        <dbReference type="WBParaSite" id="nRc.2.0.1.t21845-RA"/>
    </source>
</evidence>
<reference evidence="3" key="1">
    <citation type="submission" date="2022-11" db="UniProtKB">
        <authorList>
            <consortium name="WormBaseParasite"/>
        </authorList>
    </citation>
    <scope>IDENTIFICATION</scope>
</reference>
<evidence type="ECO:0000256" key="1">
    <source>
        <dbReference type="SAM" id="MobiDB-lite"/>
    </source>
</evidence>
<sequence length="189" mass="21490">MQGCAVGGREANPKPPSVQEPLQTEKLEIYDTQSKNSLRLFWTKLYLTVLGEKGLSDSEEFKCLLQIRRYVSQKCRAMCIKPSAENSSAISYIVKSCERLRCIKWDCLMGKDDFFQRTPRSSECRSIVQRVMDEDYEKSGKFMALTSLKAIGKYKDDVTSWDLDFFKASDAFMGFAISFLLLGAGIHDS</sequence>
<organism evidence="2 3">
    <name type="scientific">Romanomermis culicivorax</name>
    <name type="common">Nematode worm</name>
    <dbReference type="NCBI Taxonomy" id="13658"/>
    <lineage>
        <taxon>Eukaryota</taxon>
        <taxon>Metazoa</taxon>
        <taxon>Ecdysozoa</taxon>
        <taxon>Nematoda</taxon>
        <taxon>Enoplea</taxon>
        <taxon>Dorylaimia</taxon>
        <taxon>Mermithida</taxon>
        <taxon>Mermithoidea</taxon>
        <taxon>Mermithidae</taxon>
        <taxon>Romanomermis</taxon>
    </lineage>
</organism>
<name>A0A915J6S7_ROMCU</name>
<dbReference type="AlphaFoldDB" id="A0A915J6S7"/>
<keyword evidence="2" id="KW-1185">Reference proteome</keyword>
<accession>A0A915J6S7</accession>
<dbReference type="Proteomes" id="UP000887565">
    <property type="component" value="Unplaced"/>
</dbReference>
<dbReference type="WBParaSite" id="nRc.2.0.1.t21845-RA">
    <property type="protein sequence ID" value="nRc.2.0.1.t21845-RA"/>
    <property type="gene ID" value="nRc.2.0.1.g21845"/>
</dbReference>
<protein>
    <submittedName>
        <fullName evidence="3">Uncharacterized protein</fullName>
    </submittedName>
</protein>